<dbReference type="PANTHER" id="PTHR43963">
    <property type="entry name" value="CARBONYL REDUCTASE 1-RELATED"/>
    <property type="match status" value="1"/>
</dbReference>
<evidence type="ECO:0000256" key="2">
    <source>
        <dbReference type="ARBA" id="ARBA00022857"/>
    </source>
</evidence>
<dbReference type="InterPro" id="IPR020904">
    <property type="entry name" value="Sc_DH/Rdtase_CS"/>
</dbReference>
<dbReference type="PRINTS" id="PR00080">
    <property type="entry name" value="SDRFAMILY"/>
</dbReference>
<dbReference type="PROSITE" id="PS00061">
    <property type="entry name" value="ADH_SHORT"/>
    <property type="match status" value="1"/>
</dbReference>
<dbReference type="STRING" id="133412.A0A1R1X525"/>
<accession>A0A1R1X525</accession>
<evidence type="ECO:0000256" key="1">
    <source>
        <dbReference type="ARBA" id="ARBA00006484"/>
    </source>
</evidence>
<keyword evidence="2" id="KW-0521">NADP</keyword>
<evidence type="ECO:0000313" key="6">
    <source>
        <dbReference type="Proteomes" id="UP000187283"/>
    </source>
</evidence>
<dbReference type="AlphaFoldDB" id="A0A1R1X525"/>
<sequence>MRLVVVTGANKGIGYAITKFLYADSAIPSKIFLTSRNESLGLKAIDDIKNEFKGQNTASELFYHQLDVRNESSIIDFRNYLESNYGKKGIDVLVNNAGISYIWDSVSADTEKDTIDTNYFATVNVTEHLLGLMNDKGRVVFISSYLGSLTGNYSDALKQKFLAQDLTLQQLNDIENDFVEAAYKGEAEKRGYLKGSYPVSKTGVTAYARILARDYKSDPRKLLFVSCCPGWVRTDMGGPNAALSIEEGIKMPIHLINGNYESLIKDSGRFFFRGVPAEY</sequence>
<organism evidence="5 6">
    <name type="scientific">Smittium culicis</name>
    <dbReference type="NCBI Taxonomy" id="133412"/>
    <lineage>
        <taxon>Eukaryota</taxon>
        <taxon>Fungi</taxon>
        <taxon>Fungi incertae sedis</taxon>
        <taxon>Zoopagomycota</taxon>
        <taxon>Kickxellomycotina</taxon>
        <taxon>Harpellomycetes</taxon>
        <taxon>Harpellales</taxon>
        <taxon>Legeriomycetaceae</taxon>
        <taxon>Smittium</taxon>
    </lineage>
</organism>
<proteinExistence type="inferred from homology"/>
<comment type="caution">
    <text evidence="5">The sequence shown here is derived from an EMBL/GenBank/DDBJ whole genome shotgun (WGS) entry which is preliminary data.</text>
</comment>
<protein>
    <submittedName>
        <fullName evidence="5">Carbonyl reductase [NADPH] 1</fullName>
    </submittedName>
</protein>
<dbReference type="Pfam" id="PF00106">
    <property type="entry name" value="adh_short"/>
    <property type="match status" value="1"/>
</dbReference>
<dbReference type="SUPFAM" id="SSF51735">
    <property type="entry name" value="NAD(P)-binding Rossmann-fold domains"/>
    <property type="match status" value="1"/>
</dbReference>
<comment type="similarity">
    <text evidence="1 4">Belongs to the short-chain dehydrogenases/reductases (SDR) family.</text>
</comment>
<dbReference type="EMBL" id="LSSN01005349">
    <property type="protein sequence ID" value="OMJ09677.1"/>
    <property type="molecule type" value="Genomic_DNA"/>
</dbReference>
<dbReference type="PANTHER" id="PTHR43963:SF6">
    <property type="entry name" value="CHAIN DEHYDROGENASE FAMILY PROTEIN, PUTATIVE (AFU_ORTHOLOGUE AFUA_3G15350)-RELATED"/>
    <property type="match status" value="1"/>
</dbReference>
<dbReference type="InterPro" id="IPR036291">
    <property type="entry name" value="NAD(P)-bd_dom_sf"/>
</dbReference>
<gene>
    <name evidence="5" type="ORF">AYI70_g10790</name>
</gene>
<dbReference type="Gene3D" id="3.40.50.720">
    <property type="entry name" value="NAD(P)-binding Rossmann-like Domain"/>
    <property type="match status" value="1"/>
</dbReference>
<dbReference type="InterPro" id="IPR002347">
    <property type="entry name" value="SDR_fam"/>
</dbReference>
<reference evidence="5 6" key="1">
    <citation type="submission" date="2017-01" db="EMBL/GenBank/DDBJ databases">
        <authorList>
            <person name="Mah S.A."/>
            <person name="Swanson W.J."/>
            <person name="Moy G.W."/>
            <person name="Vacquier V.D."/>
        </authorList>
    </citation>
    <scope>NUCLEOTIDE SEQUENCE [LARGE SCALE GENOMIC DNA]</scope>
    <source>
        <strain evidence="5 6">GSMNP</strain>
    </source>
</reference>
<evidence type="ECO:0000256" key="3">
    <source>
        <dbReference type="ARBA" id="ARBA00023002"/>
    </source>
</evidence>
<dbReference type="OrthoDB" id="1933717at2759"/>
<evidence type="ECO:0000256" key="4">
    <source>
        <dbReference type="RuleBase" id="RU000363"/>
    </source>
</evidence>
<dbReference type="Proteomes" id="UP000187283">
    <property type="component" value="Unassembled WGS sequence"/>
</dbReference>
<keyword evidence="6" id="KW-1185">Reference proteome</keyword>
<name>A0A1R1X525_9FUNG</name>
<dbReference type="PRINTS" id="PR00081">
    <property type="entry name" value="GDHRDH"/>
</dbReference>
<dbReference type="GO" id="GO:0016491">
    <property type="term" value="F:oxidoreductase activity"/>
    <property type="evidence" value="ECO:0007669"/>
    <property type="project" value="UniProtKB-KW"/>
</dbReference>
<keyword evidence="3" id="KW-0560">Oxidoreductase</keyword>
<evidence type="ECO:0000313" key="5">
    <source>
        <dbReference type="EMBL" id="OMJ09677.1"/>
    </source>
</evidence>